<dbReference type="AlphaFoldDB" id="A0A7X6R440"/>
<dbReference type="Pfam" id="PF13472">
    <property type="entry name" value="Lipase_GDSL_2"/>
    <property type="match status" value="1"/>
</dbReference>
<protein>
    <submittedName>
        <fullName evidence="2">G-D-S-L family lipolytic protein</fullName>
    </submittedName>
</protein>
<gene>
    <name evidence="2" type="ORF">HGB38_17530</name>
</gene>
<comment type="caution">
    <text evidence="2">The sequence shown here is derived from an EMBL/GenBank/DDBJ whole genome shotgun (WGS) entry which is preliminary data.</text>
</comment>
<accession>A0A7X6R440</accession>
<dbReference type="InterPro" id="IPR036514">
    <property type="entry name" value="SGNH_hydro_sf"/>
</dbReference>
<reference evidence="2 3" key="1">
    <citation type="submission" date="2020-04" db="EMBL/GenBank/DDBJ databases">
        <title>MicrobeNet Type strains.</title>
        <authorList>
            <person name="Nicholson A.C."/>
        </authorList>
    </citation>
    <scope>NUCLEOTIDE SEQUENCE [LARGE SCALE GENOMIC DNA]</scope>
    <source>
        <strain evidence="2 3">DSM 44956</strain>
    </source>
</reference>
<organism evidence="2 3">
    <name type="scientific">Nocardia gamkensis</name>
    <dbReference type="NCBI Taxonomy" id="352869"/>
    <lineage>
        <taxon>Bacteria</taxon>
        <taxon>Bacillati</taxon>
        <taxon>Actinomycetota</taxon>
        <taxon>Actinomycetes</taxon>
        <taxon>Mycobacteriales</taxon>
        <taxon>Nocardiaceae</taxon>
        <taxon>Nocardia</taxon>
    </lineage>
</organism>
<dbReference type="PANTHER" id="PTHR30383">
    <property type="entry name" value="THIOESTERASE 1/PROTEASE 1/LYSOPHOSPHOLIPASE L1"/>
    <property type="match status" value="1"/>
</dbReference>
<evidence type="ECO:0000313" key="3">
    <source>
        <dbReference type="Proteomes" id="UP000540698"/>
    </source>
</evidence>
<dbReference type="GO" id="GO:0004622">
    <property type="term" value="F:phosphatidylcholine lysophospholipase activity"/>
    <property type="evidence" value="ECO:0007669"/>
    <property type="project" value="TreeGrafter"/>
</dbReference>
<dbReference type="PANTHER" id="PTHR30383:SF5">
    <property type="entry name" value="SGNH HYDROLASE-TYPE ESTERASE DOMAIN-CONTAINING PROTEIN"/>
    <property type="match status" value="1"/>
</dbReference>
<keyword evidence="3" id="KW-1185">Reference proteome</keyword>
<dbReference type="InterPro" id="IPR013830">
    <property type="entry name" value="SGNH_hydro"/>
</dbReference>
<evidence type="ECO:0000259" key="1">
    <source>
        <dbReference type="Pfam" id="PF13472"/>
    </source>
</evidence>
<dbReference type="SUPFAM" id="SSF52266">
    <property type="entry name" value="SGNH hydrolase"/>
    <property type="match status" value="1"/>
</dbReference>
<name>A0A7X6R440_9NOCA</name>
<dbReference type="InterPro" id="IPR051532">
    <property type="entry name" value="Ester_Hydrolysis_Enzymes"/>
</dbReference>
<dbReference type="Proteomes" id="UP000540698">
    <property type="component" value="Unassembled WGS sequence"/>
</dbReference>
<sequence length="203" mass="21609">MSRDVRVCFVGDSFVAGVGDPACLGWAGRLASDAHAQDVALTAYNLGVRRETSAAILRRFRAECAPRLPEGADARVVLSFGVNDAMHENGGPQVPPDESVANLGELLAQAAERRWPVLMVAPPPIADDEHNARTAALDKRFAQVCARSEVPYVRVHQPLRASAVWAAEVRAGDGAHPGAAGYDELSALIAPQWRAWLATSPAV</sequence>
<dbReference type="EMBL" id="JAAXOS010000008">
    <property type="protein sequence ID" value="NKY28013.1"/>
    <property type="molecule type" value="Genomic_DNA"/>
</dbReference>
<proteinExistence type="predicted"/>
<dbReference type="Gene3D" id="3.40.50.1110">
    <property type="entry name" value="SGNH hydrolase"/>
    <property type="match status" value="1"/>
</dbReference>
<dbReference type="RefSeq" id="WP_062966774.1">
    <property type="nucleotide sequence ID" value="NZ_JAAXOS010000008.1"/>
</dbReference>
<evidence type="ECO:0000313" key="2">
    <source>
        <dbReference type="EMBL" id="NKY28013.1"/>
    </source>
</evidence>
<feature type="domain" description="SGNH hydrolase-type esterase" evidence="1">
    <location>
        <begin position="9"/>
        <end position="183"/>
    </location>
</feature>